<dbReference type="Proteomes" id="UP000651085">
    <property type="component" value="Unassembled WGS sequence"/>
</dbReference>
<gene>
    <name evidence="2" type="ORF">H8744_17930</name>
</gene>
<evidence type="ECO:0000313" key="3">
    <source>
        <dbReference type="Proteomes" id="UP000651085"/>
    </source>
</evidence>
<comment type="caution">
    <text evidence="2">The sequence shown here is derived from an EMBL/GenBank/DDBJ whole genome shotgun (WGS) entry which is preliminary data.</text>
</comment>
<keyword evidence="3" id="KW-1185">Reference proteome</keyword>
<organism evidence="2 3">
    <name type="scientific">Jilunia laotingensis</name>
    <dbReference type="NCBI Taxonomy" id="2763675"/>
    <lineage>
        <taxon>Bacteria</taxon>
        <taxon>Pseudomonadati</taxon>
        <taxon>Bacteroidota</taxon>
        <taxon>Bacteroidia</taxon>
        <taxon>Bacteroidales</taxon>
        <taxon>Bacteroidaceae</taxon>
        <taxon>Jilunia</taxon>
    </lineage>
</organism>
<sequence length="189" mass="20593">MKKIISIVAIILLCTTSNVKAQNVTVEEPEFAEETILLTSNSEGVKLNRENGTIKTKAGASLYLTGIGKVKSRLTLKGSKSISKAISGSTTRLIIKAADNKTDPNSFISIFKFEVKKDERRYQVAEAGTLSKAESNNLASIDYKAKKYGESSYYIIIEDLTPGEYGIVLGDPNNTNTKNGLKITTFTVE</sequence>
<evidence type="ECO:0000256" key="1">
    <source>
        <dbReference type="SAM" id="SignalP"/>
    </source>
</evidence>
<feature type="signal peptide" evidence="1">
    <location>
        <begin position="1"/>
        <end position="21"/>
    </location>
</feature>
<reference evidence="2" key="1">
    <citation type="submission" date="2020-08" db="EMBL/GenBank/DDBJ databases">
        <title>Genome public.</title>
        <authorList>
            <person name="Liu C."/>
            <person name="Sun Q."/>
        </authorList>
    </citation>
    <scope>NUCLEOTIDE SEQUENCE</scope>
    <source>
        <strain evidence="2">N12</strain>
    </source>
</reference>
<name>A0A926ISU3_9BACT</name>
<dbReference type="EMBL" id="JACRTF010000001">
    <property type="protein sequence ID" value="MBC8595093.1"/>
    <property type="molecule type" value="Genomic_DNA"/>
</dbReference>
<dbReference type="RefSeq" id="WP_262436165.1">
    <property type="nucleotide sequence ID" value="NZ_JACRTF010000001.1"/>
</dbReference>
<protein>
    <submittedName>
        <fullName evidence="2">Uncharacterized protein</fullName>
    </submittedName>
</protein>
<dbReference type="AlphaFoldDB" id="A0A926ISU3"/>
<feature type="chain" id="PRO_5037939685" evidence="1">
    <location>
        <begin position="22"/>
        <end position="189"/>
    </location>
</feature>
<evidence type="ECO:0000313" key="2">
    <source>
        <dbReference type="EMBL" id="MBC8595093.1"/>
    </source>
</evidence>
<keyword evidence="1" id="KW-0732">Signal</keyword>
<proteinExistence type="predicted"/>
<accession>A0A926ISU3</accession>